<organism evidence="2 3">
    <name type="scientific">Nicrophorus vespilloides</name>
    <name type="common">Boreal carrion beetle</name>
    <dbReference type="NCBI Taxonomy" id="110193"/>
    <lineage>
        <taxon>Eukaryota</taxon>
        <taxon>Metazoa</taxon>
        <taxon>Ecdysozoa</taxon>
        <taxon>Arthropoda</taxon>
        <taxon>Hexapoda</taxon>
        <taxon>Insecta</taxon>
        <taxon>Pterygota</taxon>
        <taxon>Neoptera</taxon>
        <taxon>Endopterygota</taxon>
        <taxon>Coleoptera</taxon>
        <taxon>Polyphaga</taxon>
        <taxon>Staphyliniformia</taxon>
        <taxon>Silphidae</taxon>
        <taxon>Nicrophorinae</taxon>
        <taxon>Nicrophorus</taxon>
    </lineage>
</organism>
<sequence>MDNALISKLFTLCLDMAKYLTLEDAGTTLLLSLIGRQVTRFKVNVTCTDFDWFILIRHFLNHISRCRDAIMRLSSDAMVVVSSATVAMFVFSVVCISVVYNTYNLAPTY</sequence>
<dbReference type="RefSeq" id="XP_017784524.1">
    <property type="nucleotide sequence ID" value="XM_017929035.1"/>
</dbReference>
<dbReference type="GeneID" id="108568111"/>
<keyword evidence="1" id="KW-1133">Transmembrane helix</keyword>
<name>A0ABM1NCH4_NICVS</name>
<proteinExistence type="predicted"/>
<keyword evidence="1" id="KW-0812">Transmembrane</keyword>
<keyword evidence="1" id="KW-0472">Membrane</keyword>
<dbReference type="Proteomes" id="UP000695000">
    <property type="component" value="Unplaced"/>
</dbReference>
<reference evidence="3" key="1">
    <citation type="submission" date="2025-08" db="UniProtKB">
        <authorList>
            <consortium name="RefSeq"/>
        </authorList>
    </citation>
    <scope>IDENTIFICATION</scope>
    <source>
        <tissue evidence="3">Whole Larva</tissue>
    </source>
</reference>
<evidence type="ECO:0000313" key="2">
    <source>
        <dbReference type="Proteomes" id="UP000695000"/>
    </source>
</evidence>
<evidence type="ECO:0000256" key="1">
    <source>
        <dbReference type="SAM" id="Phobius"/>
    </source>
</evidence>
<keyword evidence="2" id="KW-1185">Reference proteome</keyword>
<gene>
    <name evidence="3" type="primary">LOC108568111</name>
</gene>
<accession>A0ABM1NCH4</accession>
<evidence type="ECO:0000313" key="3">
    <source>
        <dbReference type="RefSeq" id="XP_017784524.1"/>
    </source>
</evidence>
<feature type="transmembrane region" description="Helical" evidence="1">
    <location>
        <begin position="77"/>
        <end position="100"/>
    </location>
</feature>
<protein>
    <submittedName>
        <fullName evidence="3">Uncharacterized protein LOC108568111</fullName>
    </submittedName>
</protein>